<evidence type="ECO:0000256" key="1">
    <source>
        <dbReference type="SAM" id="MobiDB-lite"/>
    </source>
</evidence>
<keyword evidence="3" id="KW-1185">Reference proteome</keyword>
<reference evidence="2 3" key="1">
    <citation type="submission" date="2020-07" db="EMBL/GenBank/DDBJ databases">
        <title>Mycobacterium kansasii (former subtype) with zoonotic potential isolated from diseased indoor pet cat, Japan.</title>
        <authorList>
            <person name="Fukano H."/>
            <person name="Terazono T."/>
            <person name="Hoshino Y."/>
        </authorList>
    </citation>
    <scope>NUCLEOTIDE SEQUENCE [LARGE SCALE GENOMIC DNA]</scope>
    <source>
        <strain evidence="2 3">Kuro-I</strain>
    </source>
</reference>
<name>A0A7G1I1A4_MYCKA</name>
<gene>
    <name evidence="2" type="ORF">NIIDMKKI_00470</name>
</gene>
<feature type="region of interest" description="Disordered" evidence="1">
    <location>
        <begin position="1"/>
        <end position="36"/>
    </location>
</feature>
<evidence type="ECO:0000313" key="3">
    <source>
        <dbReference type="Proteomes" id="UP000516380"/>
    </source>
</evidence>
<accession>A0A7G1I1A4</accession>
<feature type="compositionally biased region" description="Basic and acidic residues" evidence="1">
    <location>
        <begin position="1"/>
        <end position="10"/>
    </location>
</feature>
<dbReference type="AlphaFoldDB" id="A0A7G1I1A4"/>
<sequence>MTSVTEDTRCRARPQLRDATSLDSKDRTEQQDGPAAVRHTHFHTADPVAAQRFFTNAYHPGWRITEFARERPSPTAGMRLSTSPSTT</sequence>
<proteinExistence type="predicted"/>
<dbReference type="Proteomes" id="UP000516380">
    <property type="component" value="Chromosome"/>
</dbReference>
<protein>
    <submittedName>
        <fullName evidence="2">Uncharacterized protein</fullName>
    </submittedName>
</protein>
<organism evidence="2 3">
    <name type="scientific">Mycobacterium kansasii</name>
    <dbReference type="NCBI Taxonomy" id="1768"/>
    <lineage>
        <taxon>Bacteria</taxon>
        <taxon>Bacillati</taxon>
        <taxon>Actinomycetota</taxon>
        <taxon>Actinomycetes</taxon>
        <taxon>Mycobacteriales</taxon>
        <taxon>Mycobacteriaceae</taxon>
        <taxon>Mycobacterium</taxon>
    </lineage>
</organism>
<evidence type="ECO:0000313" key="2">
    <source>
        <dbReference type="EMBL" id="BCI84841.1"/>
    </source>
</evidence>
<dbReference type="EMBL" id="AP023343">
    <property type="protein sequence ID" value="BCI84841.1"/>
    <property type="molecule type" value="Genomic_DNA"/>
</dbReference>
<feature type="region of interest" description="Disordered" evidence="1">
    <location>
        <begin position="68"/>
        <end position="87"/>
    </location>
</feature>